<dbReference type="AlphaFoldDB" id="Q7VFQ8"/>
<keyword evidence="2" id="KW-1185">Reference proteome</keyword>
<gene>
    <name evidence="1" type="ordered locus">HH_1617</name>
</gene>
<dbReference type="HOGENOM" id="CLU_3403918_0_0_7"/>
<evidence type="ECO:0000313" key="1">
    <source>
        <dbReference type="EMBL" id="AAP78214.1"/>
    </source>
</evidence>
<evidence type="ECO:0000313" key="2">
    <source>
        <dbReference type="Proteomes" id="UP000002495"/>
    </source>
</evidence>
<proteinExistence type="predicted"/>
<name>Q7VFQ8_HELHP</name>
<dbReference type="KEGG" id="hhe:HH_1617"/>
<accession>Q7VFQ8</accession>
<protein>
    <submittedName>
        <fullName evidence="1">Uncharacterized protein</fullName>
    </submittedName>
</protein>
<sequence length="30" mass="3822">MHSTYKRYIFLQQNKNKQNLLHYRILKNTQ</sequence>
<reference evidence="1 2" key="1">
    <citation type="journal article" date="2003" name="Proc. Natl. Acad. Sci. U.S.A.">
        <title>The complete genome sequence of the carcinogenic bacterium Helicobacter hepaticus.</title>
        <authorList>
            <person name="Suerbaum S."/>
            <person name="Josenhans C."/>
            <person name="Sterzenbach T."/>
            <person name="Drescher B."/>
            <person name="Brandt P."/>
            <person name="Bell M."/>
            <person name="Droege M."/>
            <person name="Fartmann B."/>
            <person name="Fischer H.-P."/>
            <person name="Ge Z."/>
            <person name="Hoerster A."/>
            <person name="Holland R."/>
            <person name="Klein K."/>
            <person name="Koenig J."/>
            <person name="Macko L."/>
            <person name="Mendz G.L."/>
            <person name="Nyakatura G."/>
            <person name="Schauer D.B."/>
            <person name="Shen Z."/>
            <person name="Weber J."/>
            <person name="Frosch M."/>
            <person name="Fox J.G."/>
        </authorList>
    </citation>
    <scope>NUCLEOTIDE SEQUENCE [LARGE SCALE GENOMIC DNA]</scope>
    <source>
        <strain evidence="2">ATCC 51449 / 3B1</strain>
    </source>
</reference>
<dbReference type="EMBL" id="AE017125">
    <property type="protein sequence ID" value="AAP78214.1"/>
    <property type="molecule type" value="Genomic_DNA"/>
</dbReference>
<dbReference type="Proteomes" id="UP000002495">
    <property type="component" value="Chromosome"/>
</dbReference>
<organism evidence="1 2">
    <name type="scientific">Helicobacter hepaticus (strain ATCC 51449 / 3B1)</name>
    <dbReference type="NCBI Taxonomy" id="235279"/>
    <lineage>
        <taxon>Bacteria</taxon>
        <taxon>Pseudomonadati</taxon>
        <taxon>Campylobacterota</taxon>
        <taxon>Epsilonproteobacteria</taxon>
        <taxon>Campylobacterales</taxon>
        <taxon>Helicobacteraceae</taxon>
        <taxon>Helicobacter</taxon>
    </lineage>
</organism>